<dbReference type="RefSeq" id="XP_041186521.1">
    <property type="nucleotide sequence ID" value="XM_041333638.1"/>
</dbReference>
<dbReference type="Proteomes" id="UP000807769">
    <property type="component" value="Unassembled WGS sequence"/>
</dbReference>
<comment type="caution">
    <text evidence="1">The sequence shown here is derived from an EMBL/GenBank/DDBJ whole genome shotgun (WGS) entry which is preliminary data.</text>
</comment>
<name>A0A9P7DU47_9AGAM</name>
<organism evidence="1 2">
    <name type="scientific">Suillus subaureus</name>
    <dbReference type="NCBI Taxonomy" id="48587"/>
    <lineage>
        <taxon>Eukaryota</taxon>
        <taxon>Fungi</taxon>
        <taxon>Dikarya</taxon>
        <taxon>Basidiomycota</taxon>
        <taxon>Agaricomycotina</taxon>
        <taxon>Agaricomycetes</taxon>
        <taxon>Agaricomycetidae</taxon>
        <taxon>Boletales</taxon>
        <taxon>Suillineae</taxon>
        <taxon>Suillaceae</taxon>
        <taxon>Suillus</taxon>
    </lineage>
</organism>
<protein>
    <submittedName>
        <fullName evidence="1">Uncharacterized protein</fullName>
    </submittedName>
</protein>
<accession>A0A9P7DU47</accession>
<sequence length="171" mass="19683">MSRKHLAGTVLLENPITSFAIPVLNVEAMFNRTETPIEFLVLDEIKGINNTSKETFQTCWVPTMKKEENATKDLVKAKEIILYENCSTLVAQHMLTRLLVVDELVAWDWLNSQKTRHSSDWNINTKGKGLLFPPDNLQEWFDDEINGLKEQILKQEALVALKKPDKYTETH</sequence>
<dbReference type="EMBL" id="JABBWG010000068">
    <property type="protein sequence ID" value="KAG1803286.1"/>
    <property type="molecule type" value="Genomic_DNA"/>
</dbReference>
<dbReference type="GeneID" id="64627655"/>
<evidence type="ECO:0000313" key="2">
    <source>
        <dbReference type="Proteomes" id="UP000807769"/>
    </source>
</evidence>
<proteinExistence type="predicted"/>
<reference evidence="1" key="1">
    <citation type="journal article" date="2020" name="New Phytol.">
        <title>Comparative genomics reveals dynamic genome evolution in host specialist ectomycorrhizal fungi.</title>
        <authorList>
            <person name="Lofgren L.A."/>
            <person name="Nguyen N.H."/>
            <person name="Vilgalys R."/>
            <person name="Ruytinx J."/>
            <person name="Liao H.L."/>
            <person name="Branco S."/>
            <person name="Kuo A."/>
            <person name="LaButti K."/>
            <person name="Lipzen A."/>
            <person name="Andreopoulos W."/>
            <person name="Pangilinan J."/>
            <person name="Riley R."/>
            <person name="Hundley H."/>
            <person name="Na H."/>
            <person name="Barry K."/>
            <person name="Grigoriev I.V."/>
            <person name="Stajich J.E."/>
            <person name="Kennedy P.G."/>
        </authorList>
    </citation>
    <scope>NUCLEOTIDE SEQUENCE</scope>
    <source>
        <strain evidence="1">MN1</strain>
    </source>
</reference>
<evidence type="ECO:0000313" key="1">
    <source>
        <dbReference type="EMBL" id="KAG1803286.1"/>
    </source>
</evidence>
<keyword evidence="2" id="KW-1185">Reference proteome</keyword>
<dbReference type="OrthoDB" id="2662959at2759"/>
<gene>
    <name evidence="1" type="ORF">BJ212DRAFT_1304613</name>
</gene>
<dbReference type="AlphaFoldDB" id="A0A9P7DU47"/>